<feature type="region of interest" description="Disordered" evidence="1">
    <location>
        <begin position="1"/>
        <end position="20"/>
    </location>
</feature>
<gene>
    <name evidence="2" type="ORF">TREES_T100008801</name>
</gene>
<evidence type="ECO:0000313" key="2">
    <source>
        <dbReference type="EMBL" id="ELW68499.1"/>
    </source>
</evidence>
<protein>
    <submittedName>
        <fullName evidence="2">Uncharacterized protein</fullName>
    </submittedName>
</protein>
<organism evidence="2 3">
    <name type="scientific">Tupaia chinensis</name>
    <name type="common">Chinese tree shrew</name>
    <name type="synonym">Tupaia belangeri chinensis</name>
    <dbReference type="NCBI Taxonomy" id="246437"/>
    <lineage>
        <taxon>Eukaryota</taxon>
        <taxon>Metazoa</taxon>
        <taxon>Chordata</taxon>
        <taxon>Craniata</taxon>
        <taxon>Vertebrata</taxon>
        <taxon>Euteleostomi</taxon>
        <taxon>Mammalia</taxon>
        <taxon>Eutheria</taxon>
        <taxon>Euarchontoglires</taxon>
        <taxon>Scandentia</taxon>
        <taxon>Tupaiidae</taxon>
        <taxon>Tupaia</taxon>
    </lineage>
</organism>
<reference evidence="3" key="2">
    <citation type="journal article" date="2013" name="Nat. Commun.">
        <title>Genome of the Chinese tree shrew.</title>
        <authorList>
            <person name="Fan Y."/>
            <person name="Huang Z.Y."/>
            <person name="Cao C.C."/>
            <person name="Chen C.S."/>
            <person name="Chen Y.X."/>
            <person name="Fan D.D."/>
            <person name="He J."/>
            <person name="Hou H.L."/>
            <person name="Hu L."/>
            <person name="Hu X.T."/>
            <person name="Jiang X.T."/>
            <person name="Lai R."/>
            <person name="Lang Y.S."/>
            <person name="Liang B."/>
            <person name="Liao S.G."/>
            <person name="Mu D."/>
            <person name="Ma Y.Y."/>
            <person name="Niu Y.Y."/>
            <person name="Sun X.Q."/>
            <person name="Xia J.Q."/>
            <person name="Xiao J."/>
            <person name="Xiong Z.Q."/>
            <person name="Xu L."/>
            <person name="Yang L."/>
            <person name="Zhang Y."/>
            <person name="Zhao W."/>
            <person name="Zhao X.D."/>
            <person name="Zheng Y.T."/>
            <person name="Zhou J.M."/>
            <person name="Zhu Y.B."/>
            <person name="Zhang G.J."/>
            <person name="Wang J."/>
            <person name="Yao Y.G."/>
        </authorList>
    </citation>
    <scope>NUCLEOTIDE SEQUENCE [LARGE SCALE GENOMIC DNA]</scope>
</reference>
<sequence length="89" mass="9731">MLLSEGPQCPCGKDQDPGNGGVVQMTAQVPLHVLNQKPWSPFQGRGDRRDWYSTAPDRTVKVGEALQNRASHLLSRPSCQALSPVYGSR</sequence>
<dbReference type="InParanoid" id="L9L194"/>
<evidence type="ECO:0000256" key="1">
    <source>
        <dbReference type="SAM" id="MobiDB-lite"/>
    </source>
</evidence>
<accession>L9L194</accession>
<reference evidence="3" key="1">
    <citation type="submission" date="2012-07" db="EMBL/GenBank/DDBJ databases">
        <title>Genome of the Chinese tree shrew, a rising model animal genetically related to primates.</title>
        <authorList>
            <person name="Zhang G."/>
            <person name="Fan Y."/>
            <person name="Yao Y."/>
            <person name="Huang Z."/>
        </authorList>
    </citation>
    <scope>NUCLEOTIDE SEQUENCE [LARGE SCALE GENOMIC DNA]</scope>
</reference>
<name>L9L194_TUPCH</name>
<keyword evidence="3" id="KW-1185">Reference proteome</keyword>
<evidence type="ECO:0000313" key="3">
    <source>
        <dbReference type="Proteomes" id="UP000011518"/>
    </source>
</evidence>
<dbReference type="Proteomes" id="UP000011518">
    <property type="component" value="Unassembled WGS sequence"/>
</dbReference>
<dbReference type="AlphaFoldDB" id="L9L194"/>
<proteinExistence type="predicted"/>
<dbReference type="EMBL" id="KB320563">
    <property type="protein sequence ID" value="ELW68499.1"/>
    <property type="molecule type" value="Genomic_DNA"/>
</dbReference>